<evidence type="ECO:0000256" key="4">
    <source>
        <dbReference type="ARBA" id="ARBA00022692"/>
    </source>
</evidence>
<dbReference type="GO" id="GO:0009279">
    <property type="term" value="C:cell outer membrane"/>
    <property type="evidence" value="ECO:0007669"/>
    <property type="project" value="UniProtKB-SubCell"/>
</dbReference>
<dbReference type="EMBL" id="SNRX01000094">
    <property type="protein sequence ID" value="KAA6300361.1"/>
    <property type="molecule type" value="Genomic_DNA"/>
</dbReference>
<keyword evidence="7 8" id="KW-0998">Cell outer membrane</keyword>
<dbReference type="SUPFAM" id="SSF56935">
    <property type="entry name" value="Porins"/>
    <property type="match status" value="1"/>
</dbReference>
<reference evidence="12 13" key="1">
    <citation type="submission" date="2019-03" db="EMBL/GenBank/DDBJ databases">
        <title>Single cell metagenomics reveals metabolic interactions within the superorganism composed of flagellate Streblomastix strix and complex community of Bacteroidetes bacteria on its surface.</title>
        <authorList>
            <person name="Treitli S.C."/>
            <person name="Kolisko M."/>
            <person name="Husnik F."/>
            <person name="Keeling P."/>
            <person name="Hampl V."/>
        </authorList>
    </citation>
    <scope>NUCLEOTIDE SEQUENCE [LARGE SCALE GENOMIC DNA]</scope>
    <source>
        <strain evidence="12">St1</strain>
    </source>
</reference>
<evidence type="ECO:0000313" key="12">
    <source>
        <dbReference type="EMBL" id="KAA6300361.1"/>
    </source>
</evidence>
<dbReference type="InterPro" id="IPR039426">
    <property type="entry name" value="TonB-dep_rcpt-like"/>
</dbReference>
<evidence type="ECO:0000259" key="10">
    <source>
        <dbReference type="Pfam" id="PF00593"/>
    </source>
</evidence>
<evidence type="ECO:0000256" key="9">
    <source>
        <dbReference type="RuleBase" id="RU003357"/>
    </source>
</evidence>
<feature type="domain" description="TonB-dependent receptor-like beta-barrel" evidence="10">
    <location>
        <begin position="398"/>
        <end position="973"/>
    </location>
</feature>
<dbReference type="Gene3D" id="2.60.40.1120">
    <property type="entry name" value="Carboxypeptidase-like, regulatory domain"/>
    <property type="match status" value="1"/>
</dbReference>
<keyword evidence="4 8" id="KW-0812">Transmembrane</keyword>
<organism evidence="12 13">
    <name type="scientific">Candidatus Ordinivivax streblomastigis</name>
    <dbReference type="NCBI Taxonomy" id="2540710"/>
    <lineage>
        <taxon>Bacteria</taxon>
        <taxon>Pseudomonadati</taxon>
        <taxon>Bacteroidota</taxon>
        <taxon>Bacteroidia</taxon>
        <taxon>Bacteroidales</taxon>
        <taxon>Candidatus Ordinivivax</taxon>
    </lineage>
</organism>
<feature type="domain" description="TonB-dependent receptor plug" evidence="11">
    <location>
        <begin position="127"/>
        <end position="250"/>
    </location>
</feature>
<dbReference type="Proteomes" id="UP000324575">
    <property type="component" value="Unassembled WGS sequence"/>
</dbReference>
<sequence length="1028" mass="113602">MTKRISYIRIKVQTYFLLAAIFVCSPVFSQMGKSGDNIKGVVTDNITLVAGAIITLVGQQGGTVSDENGRFSLNIKSFPVTLSVSFLGYKTTEQKIDNPTSSLQILLEENTKLLDEVVIVGYGTQRRRELTGSVSSVSKQALEQPTTSINELLSGNIAGLNVSQNSRQPGEGASIRIRGGNSIYASNEPLYVIDGFIFFSEKNATKAGVSGIDGSLNPLAVINPADIESIEILKDVSAKAIYGSRGANGVILVTTKKGKRGKNIINYQYSIGVDKSTKKLDLLNAKQWLDIQKTYFNNKPSIYYTLEELAQFDKGTNWQDAVLRTGGSQTHELSISGGDDKTRYLLSGNYTNQEGIILNSGYERFSGRLNLDKELFSNLTAGVTASVSRSIQNALTTFENTNYRDSPFSNGIANSLTYALYMPPILPIYNSDGNYNYTNPFEYNYLSYYGHAANPVYDLENSIGRTKSTSLQGNFYAQYTIIEGLKSKVSAGVNVDYITQNYFAPPSSALGMNQDIQGSGAIGNRLTDVTQTEALLTYTKRLNSIHFIDLLAGYTYQKTTSSVSLSRVSHLASFDNLGMGKEQPPISREQEADFHSALSRANYTLLDRYNLTATYRTDKSSRFAKGHQWGYFPSVGLSWNIDNEEFLKPLSPALNALKLRLTYGEAGNQEIDFNEYEQYFAAGRYNGEAAYTLTTLDNKDLKWETTSEYNAGIDAGFFNDILTLTADAYYKETRDLLLRVPAPLGSGATQPQLKNVGNVTNKGFELAINAKLIDNSRLSWSASANFARNINTITSLGKYDNLTSGSEQQSILRVGESVGSFYGYLFDGIVQSNEDISKLPTIEGRVLTPGDVKLRNTNDDTNVNTYDRMVLGSIQPNFTYGFSTSLTYRHFDFYTLLGGSHGNEVYNLLKRYLERSTDAYNMSAALLDAWTTKNPSNTIQRINSAQVARLDSRYVEDASFLKLRNITLGYSIPFKVKSNAIKARVFISARNLYTWTKYKGYDPEVANGVDLGVYPSARNFLAGATITF</sequence>
<evidence type="ECO:0000259" key="11">
    <source>
        <dbReference type="Pfam" id="PF07715"/>
    </source>
</evidence>
<evidence type="ECO:0000256" key="1">
    <source>
        <dbReference type="ARBA" id="ARBA00004571"/>
    </source>
</evidence>
<evidence type="ECO:0000256" key="2">
    <source>
        <dbReference type="ARBA" id="ARBA00022448"/>
    </source>
</evidence>
<dbReference type="InterPro" id="IPR036942">
    <property type="entry name" value="Beta-barrel_TonB_sf"/>
</dbReference>
<name>A0A5M8NTJ0_9BACT</name>
<comment type="subcellular location">
    <subcellularLocation>
        <location evidence="1 8">Cell outer membrane</location>
        <topology evidence="1 8">Multi-pass membrane protein</topology>
    </subcellularLocation>
</comment>
<keyword evidence="5 9" id="KW-0798">TonB box</keyword>
<keyword evidence="12" id="KW-0675">Receptor</keyword>
<dbReference type="Gene3D" id="2.40.170.20">
    <property type="entry name" value="TonB-dependent receptor, beta-barrel domain"/>
    <property type="match status" value="1"/>
</dbReference>
<dbReference type="NCBIfam" id="TIGR04057">
    <property type="entry name" value="SusC_RagA_signa"/>
    <property type="match status" value="1"/>
</dbReference>
<evidence type="ECO:0000256" key="3">
    <source>
        <dbReference type="ARBA" id="ARBA00022452"/>
    </source>
</evidence>
<dbReference type="InterPro" id="IPR008969">
    <property type="entry name" value="CarboxyPept-like_regulatory"/>
</dbReference>
<evidence type="ECO:0000256" key="7">
    <source>
        <dbReference type="ARBA" id="ARBA00023237"/>
    </source>
</evidence>
<dbReference type="AlphaFoldDB" id="A0A5M8NTJ0"/>
<evidence type="ECO:0000256" key="6">
    <source>
        <dbReference type="ARBA" id="ARBA00023136"/>
    </source>
</evidence>
<keyword evidence="2 8" id="KW-0813">Transport</keyword>
<comment type="similarity">
    <text evidence="8 9">Belongs to the TonB-dependent receptor family.</text>
</comment>
<dbReference type="Gene3D" id="2.170.130.10">
    <property type="entry name" value="TonB-dependent receptor, plug domain"/>
    <property type="match status" value="1"/>
</dbReference>
<evidence type="ECO:0000256" key="8">
    <source>
        <dbReference type="PROSITE-ProRule" id="PRU01360"/>
    </source>
</evidence>
<dbReference type="InterPro" id="IPR000531">
    <property type="entry name" value="Beta-barrel_TonB"/>
</dbReference>
<dbReference type="NCBIfam" id="TIGR04056">
    <property type="entry name" value="OMP_RagA_SusC"/>
    <property type="match status" value="1"/>
</dbReference>
<evidence type="ECO:0000256" key="5">
    <source>
        <dbReference type="ARBA" id="ARBA00023077"/>
    </source>
</evidence>
<dbReference type="InterPro" id="IPR037066">
    <property type="entry name" value="Plug_dom_sf"/>
</dbReference>
<proteinExistence type="inferred from homology"/>
<comment type="caution">
    <text evidence="12">The sequence shown here is derived from an EMBL/GenBank/DDBJ whole genome shotgun (WGS) entry which is preliminary data.</text>
</comment>
<dbReference type="SUPFAM" id="SSF49464">
    <property type="entry name" value="Carboxypeptidase regulatory domain-like"/>
    <property type="match status" value="1"/>
</dbReference>
<gene>
    <name evidence="12" type="ORF">EZS26_003499</name>
</gene>
<evidence type="ECO:0000313" key="13">
    <source>
        <dbReference type="Proteomes" id="UP000324575"/>
    </source>
</evidence>
<dbReference type="Pfam" id="PF13715">
    <property type="entry name" value="CarbopepD_reg_2"/>
    <property type="match status" value="1"/>
</dbReference>
<accession>A0A5M8NTJ0</accession>
<dbReference type="InterPro" id="IPR023997">
    <property type="entry name" value="TonB-dep_OMP_SusC/RagA_CS"/>
</dbReference>
<dbReference type="Pfam" id="PF07715">
    <property type="entry name" value="Plug"/>
    <property type="match status" value="1"/>
</dbReference>
<keyword evidence="6 8" id="KW-0472">Membrane</keyword>
<protein>
    <submittedName>
        <fullName evidence="12">TonB-dependent receptor SusC</fullName>
    </submittedName>
</protein>
<keyword evidence="3 8" id="KW-1134">Transmembrane beta strand</keyword>
<dbReference type="Pfam" id="PF00593">
    <property type="entry name" value="TonB_dep_Rec_b-barrel"/>
    <property type="match status" value="1"/>
</dbReference>
<dbReference type="InterPro" id="IPR023996">
    <property type="entry name" value="TonB-dep_OMP_SusC/RagA"/>
</dbReference>
<dbReference type="InterPro" id="IPR012910">
    <property type="entry name" value="Plug_dom"/>
</dbReference>
<dbReference type="PROSITE" id="PS52016">
    <property type="entry name" value="TONB_DEPENDENT_REC_3"/>
    <property type="match status" value="1"/>
</dbReference>